<sequence length="780" mass="85146">MKVTARQTGTATASSGGLANSGVIGTVNLGSAPIARSAYREQIRQIAPAVLLDRDTELAELAAFCAASEPAPSYTWWRAPAWAGKSALMAWFALHPPPGVRVVSFFITARYAGQNDWVAFTDLVMEQLADLLDEPMPAYLTDANRYAHLLGLLNAAAAVCRDGGERLVLLVDGLDEDRGVTAGPDAHSIAALLPEHPPAGMRIVVAGRLNPPVPTDVPARHPLRDVARVRSLKRSAHADGIRHAADRELKRLLRGSSVEQDLLGLLTAAGGGLSAADLAELTGGEEWEVEEQLYAVSGRTFTVRAGRWRAETSVYVLGHEELQQQAIRFLGPTRLDTYRQRLHLWADSYRTREWPQGTPEYLLRGYYRLLDATGDLPRMLACGTDRGRHDRMLDLTGGDAMALAEVRTVQNLFLAHEEPNVASLAVLSVRRGELEGRNAYMPTGLPAAWAAIGLVTRAEQLARSISRPEWRAEAFVGICRVLQDRGHQDLIALAQEAARAADDITLPDSIPSLAAAIAKFGLDDWADRVVREIADPLERARGFAKLAEAAAERGDHQQARRLAEEAETLARNDEDLEDRTVLLIAVARTVFALGDKERAASLTTEVAEAARGIDDPATRARTLPAIGQAVIEMGNREEGRTLIAEAEGAVLLATDARTRQGALKAIIAAAVDVDDEWAERIADGEDTEDLWDHLWICIARSAADSGDFSRTERAASEIGYAHDQTLATRVRDSCRRDKGRPGLGPTPSRSSRARRPRDRRTRCPGQSADRYRGRRRHARR</sequence>
<accession>A0ABQ4CWT9</accession>
<organism evidence="2 3">
    <name type="scientific">Asanoa siamensis</name>
    <dbReference type="NCBI Taxonomy" id="926357"/>
    <lineage>
        <taxon>Bacteria</taxon>
        <taxon>Bacillati</taxon>
        <taxon>Actinomycetota</taxon>
        <taxon>Actinomycetes</taxon>
        <taxon>Micromonosporales</taxon>
        <taxon>Micromonosporaceae</taxon>
        <taxon>Asanoa</taxon>
    </lineage>
</organism>
<feature type="compositionally biased region" description="Basic residues" evidence="1">
    <location>
        <begin position="751"/>
        <end position="762"/>
    </location>
</feature>
<reference evidence="2 3" key="1">
    <citation type="submission" date="2021-01" db="EMBL/GenBank/DDBJ databases">
        <title>Whole genome shotgun sequence of Asanoa siamensis NBRC 107932.</title>
        <authorList>
            <person name="Komaki H."/>
            <person name="Tamura T."/>
        </authorList>
    </citation>
    <scope>NUCLEOTIDE SEQUENCE [LARGE SCALE GENOMIC DNA]</scope>
    <source>
        <strain evidence="2 3">NBRC 107932</strain>
    </source>
</reference>
<evidence type="ECO:0000313" key="3">
    <source>
        <dbReference type="Proteomes" id="UP000604117"/>
    </source>
</evidence>
<dbReference type="Proteomes" id="UP000604117">
    <property type="component" value="Unassembled WGS sequence"/>
</dbReference>
<dbReference type="EMBL" id="BONE01000047">
    <property type="protein sequence ID" value="GIF75750.1"/>
    <property type="molecule type" value="Genomic_DNA"/>
</dbReference>
<dbReference type="Gene3D" id="1.25.40.10">
    <property type="entry name" value="Tetratricopeptide repeat domain"/>
    <property type="match status" value="1"/>
</dbReference>
<feature type="compositionally biased region" description="Basic and acidic residues" evidence="1">
    <location>
        <begin position="729"/>
        <end position="740"/>
    </location>
</feature>
<dbReference type="InterPro" id="IPR011990">
    <property type="entry name" value="TPR-like_helical_dom_sf"/>
</dbReference>
<keyword evidence="3" id="KW-1185">Reference proteome</keyword>
<protein>
    <recommendedName>
        <fullName evidence="4">NACHT domain-containing protein</fullName>
    </recommendedName>
</protein>
<name>A0ABQ4CWT9_9ACTN</name>
<evidence type="ECO:0000256" key="1">
    <source>
        <dbReference type="SAM" id="MobiDB-lite"/>
    </source>
</evidence>
<dbReference type="SUPFAM" id="SSF48452">
    <property type="entry name" value="TPR-like"/>
    <property type="match status" value="1"/>
</dbReference>
<dbReference type="RefSeq" id="WP_203716588.1">
    <property type="nucleotide sequence ID" value="NZ_BONE01000047.1"/>
</dbReference>
<gene>
    <name evidence="2" type="ORF">Asi02nite_52680</name>
</gene>
<feature type="region of interest" description="Disordered" evidence="1">
    <location>
        <begin position="729"/>
        <end position="780"/>
    </location>
</feature>
<proteinExistence type="predicted"/>
<comment type="caution">
    <text evidence="2">The sequence shown here is derived from an EMBL/GenBank/DDBJ whole genome shotgun (WGS) entry which is preliminary data.</text>
</comment>
<evidence type="ECO:0008006" key="4">
    <source>
        <dbReference type="Google" id="ProtNLM"/>
    </source>
</evidence>
<evidence type="ECO:0000313" key="2">
    <source>
        <dbReference type="EMBL" id="GIF75750.1"/>
    </source>
</evidence>